<dbReference type="EMBL" id="WUAV01000005">
    <property type="protein sequence ID" value="KAF1753279.1"/>
    <property type="molecule type" value="Genomic_DNA"/>
</dbReference>
<evidence type="ECO:0000259" key="2">
    <source>
        <dbReference type="Pfam" id="PF25375"/>
    </source>
</evidence>
<dbReference type="CTD" id="9820476"/>
<dbReference type="AlphaFoldDB" id="A0A6A5GFU0"/>
<feature type="region of interest" description="Disordered" evidence="1">
    <location>
        <begin position="1"/>
        <end position="69"/>
    </location>
</feature>
<feature type="domain" description="Lin-15A/B-like" evidence="2">
    <location>
        <begin position="316"/>
        <end position="433"/>
    </location>
</feature>
<dbReference type="KEGG" id="crq:GCK72_019835"/>
<feature type="region of interest" description="Disordered" evidence="1">
    <location>
        <begin position="140"/>
        <end position="161"/>
    </location>
</feature>
<sequence>MENEERKPKDFLDEKYIKQEPEDFNDETLSDSVDETYEYKSEMNQYNSYEETTEIKQSEREEDEEDDPYDALLTNDPVHRNYEQLNVVQKYFLHNQNSIPRFSIRADIDAIGPTRKPGRPRKYEIPDHDPREISVHRSSMVEAGSESQNSGETRISPVQERKPRRDRCSVCTSTRLRKKMKCVTAAEERLMLFIGSVLHGDLTVEKAKLHLYSCDRKYICRSHFISTAESICKGLGIENCDNVYSCSPELMKKVLATANEFYPIDSSRFKIMVANFANRNNYIVENGNTSSDDDSMNNLNFNQRIQRPRKPRVPSARCSICTKSEDRRKMKQLSAYKEKVILMTVWFLHEVFTIQQVKDFVTGRKLHSVCNHHFIDVISRIFDILGIKTYGEIARCSSENIEKIMVTVNSIDPDMRPAQFIRAFQRFVHLNMKRKEW</sequence>
<dbReference type="GeneID" id="9820476"/>
<dbReference type="GO" id="GO:0040027">
    <property type="term" value="P:negative regulation of vulval development"/>
    <property type="evidence" value="ECO:0007669"/>
    <property type="project" value="InterPro"/>
</dbReference>
<dbReference type="InterPro" id="IPR057432">
    <property type="entry name" value="Lin-15A/B-like_dom"/>
</dbReference>
<feature type="domain" description="Lin-15A/B-like" evidence="2">
    <location>
        <begin position="166"/>
        <end position="285"/>
    </location>
</feature>
<evidence type="ECO:0000256" key="1">
    <source>
        <dbReference type="SAM" id="MobiDB-lite"/>
    </source>
</evidence>
<name>A0A6A5GFU0_CAERE</name>
<feature type="compositionally biased region" description="Acidic residues" evidence="1">
    <location>
        <begin position="22"/>
        <end position="36"/>
    </location>
</feature>
<feature type="compositionally biased region" description="Basic and acidic residues" evidence="1">
    <location>
        <begin position="1"/>
        <end position="21"/>
    </location>
</feature>
<dbReference type="RefSeq" id="XP_003116354.2">
    <property type="nucleotide sequence ID" value="XM_003116306.2"/>
</dbReference>
<dbReference type="Pfam" id="PF25375">
    <property type="entry name" value="Lin-15B"/>
    <property type="match status" value="2"/>
</dbReference>
<accession>A0A6A5GFU0</accession>
<organism evidence="3 4">
    <name type="scientific">Caenorhabditis remanei</name>
    <name type="common">Caenorhabditis vulgaris</name>
    <dbReference type="NCBI Taxonomy" id="31234"/>
    <lineage>
        <taxon>Eukaryota</taxon>
        <taxon>Metazoa</taxon>
        <taxon>Ecdysozoa</taxon>
        <taxon>Nematoda</taxon>
        <taxon>Chromadorea</taxon>
        <taxon>Rhabditida</taxon>
        <taxon>Rhabditina</taxon>
        <taxon>Rhabditomorpha</taxon>
        <taxon>Rhabditoidea</taxon>
        <taxon>Rhabditidae</taxon>
        <taxon>Peloderinae</taxon>
        <taxon>Caenorhabditis</taxon>
    </lineage>
</organism>
<reference evidence="3 4" key="1">
    <citation type="submission" date="2019-12" db="EMBL/GenBank/DDBJ databases">
        <title>Chromosome-level assembly of the Caenorhabditis remanei genome.</title>
        <authorList>
            <person name="Teterina A.A."/>
            <person name="Willis J.H."/>
            <person name="Phillips P.C."/>
        </authorList>
    </citation>
    <scope>NUCLEOTIDE SEQUENCE [LARGE SCALE GENOMIC DNA]</scope>
    <source>
        <strain evidence="3 4">PX506</strain>
        <tissue evidence="3">Whole organism</tissue>
    </source>
</reference>
<gene>
    <name evidence="3" type="ORF">GCK72_019835</name>
</gene>
<evidence type="ECO:0000313" key="4">
    <source>
        <dbReference type="Proteomes" id="UP000483820"/>
    </source>
</evidence>
<dbReference type="PANTHER" id="PTHR22716">
    <property type="entry name" value="ETS CLASS TRANSCRIPTION FACTOR-RELATED-RELATED"/>
    <property type="match status" value="1"/>
</dbReference>
<evidence type="ECO:0000313" key="3">
    <source>
        <dbReference type="EMBL" id="KAF1753279.1"/>
    </source>
</evidence>
<feature type="compositionally biased region" description="Acidic residues" evidence="1">
    <location>
        <begin position="60"/>
        <end position="69"/>
    </location>
</feature>
<proteinExistence type="predicted"/>
<comment type="caution">
    <text evidence="3">The sequence shown here is derived from an EMBL/GenBank/DDBJ whole genome shotgun (WGS) entry which is preliminary data.</text>
</comment>
<dbReference type="InterPro" id="IPR040129">
    <property type="entry name" value="Lin-15B-like"/>
</dbReference>
<protein>
    <recommendedName>
        <fullName evidence="2">Lin-15A/B-like domain-containing protein</fullName>
    </recommendedName>
</protein>
<dbReference type="Proteomes" id="UP000483820">
    <property type="component" value="Chromosome V"/>
</dbReference>